<dbReference type="Gene3D" id="3.40.50.410">
    <property type="entry name" value="von Willebrand factor, type A domain"/>
    <property type="match status" value="1"/>
</dbReference>
<dbReference type="AlphaFoldDB" id="A0A4R8A328"/>
<dbReference type="OrthoDB" id="5621159at2"/>
<name>A0A4R8A328_9ACTN</name>
<evidence type="ECO:0000259" key="2">
    <source>
        <dbReference type="PROSITE" id="PS50234"/>
    </source>
</evidence>
<dbReference type="Proteomes" id="UP000295447">
    <property type="component" value="Unassembled WGS sequence"/>
</dbReference>
<sequence length="552" mass="57763">MGKHSSAVTRGTNNNRRSVYITAVGLLVLSLGAVFVVRSFGSESGADGFLGGNKACDDPTQIQLATTPEMQSSLEAASKSLAAKGGKDGNPCLQFTITAASSAQVARDVAHGSDTRPDLWVPDSSLWVAQADDGQSVPSIAVQSIATSPMVLVGRRTNFGDTSSWLSIMSKTQPILLDPLNTSPGALALLAVQMERQKTSASETAVSQVVVPLAQALGSMPKPYTNPNDLFSRADQDGSTTVVPASEQSFVKYQEDHPDAQLRAVQPSTGTLYLDYPIVVTAKSDTDQAASAAQALAGELLTDSSAQARDQAGFRDTQLSALSGGRGVGDINQLAKPTSEAIDTTLQNWTRLSLLTHSLAVIDVSGSMADKVGGKTRMQLTIEAAMGGLTLFPDSASLGLWTFSTKIGSDGVADYKQLVPIAPLSKRQRGKIVDQLKIQHPIANGGTGLYDTAIASVRAVRASYDQRAVNSVLLFTDGKNDDPGSPTLAQAVNVLKGLQDVGRPVRIIALGMGPEVNIDELSALAGATGGQAYLARNPGDLKNVFIDALQSR</sequence>
<dbReference type="Pfam" id="PF00092">
    <property type="entry name" value="VWA"/>
    <property type="match status" value="1"/>
</dbReference>
<dbReference type="InterPro" id="IPR036465">
    <property type="entry name" value="vWFA_dom_sf"/>
</dbReference>
<keyword evidence="1" id="KW-0472">Membrane</keyword>
<feature type="transmembrane region" description="Helical" evidence="1">
    <location>
        <begin position="20"/>
        <end position="40"/>
    </location>
</feature>
<evidence type="ECO:0000313" key="4">
    <source>
        <dbReference type="Proteomes" id="UP000295447"/>
    </source>
</evidence>
<dbReference type="SUPFAM" id="SSF53300">
    <property type="entry name" value="vWA-like"/>
    <property type="match status" value="1"/>
</dbReference>
<dbReference type="InterPro" id="IPR002035">
    <property type="entry name" value="VWF_A"/>
</dbReference>
<dbReference type="Pfam" id="PF13531">
    <property type="entry name" value="SBP_bac_11"/>
    <property type="match status" value="1"/>
</dbReference>
<organism evidence="3 4">
    <name type="scientific">Kribbella kalugense</name>
    <dbReference type="NCBI Taxonomy" id="2512221"/>
    <lineage>
        <taxon>Bacteria</taxon>
        <taxon>Bacillati</taxon>
        <taxon>Actinomycetota</taxon>
        <taxon>Actinomycetes</taxon>
        <taxon>Propionibacteriales</taxon>
        <taxon>Kribbellaceae</taxon>
        <taxon>Kribbella</taxon>
    </lineage>
</organism>
<keyword evidence="1" id="KW-0812">Transmembrane</keyword>
<feature type="domain" description="VWFA" evidence="2">
    <location>
        <begin position="357"/>
        <end position="549"/>
    </location>
</feature>
<dbReference type="EMBL" id="SODF01000001">
    <property type="protein sequence ID" value="TDW24646.1"/>
    <property type="molecule type" value="Genomic_DNA"/>
</dbReference>
<evidence type="ECO:0000256" key="1">
    <source>
        <dbReference type="SAM" id="Phobius"/>
    </source>
</evidence>
<dbReference type="SMART" id="SM00327">
    <property type="entry name" value="VWA"/>
    <property type="match status" value="1"/>
</dbReference>
<proteinExistence type="predicted"/>
<gene>
    <name evidence="3" type="ORF">EV650_3526</name>
</gene>
<evidence type="ECO:0000313" key="3">
    <source>
        <dbReference type="EMBL" id="TDW24646.1"/>
    </source>
</evidence>
<protein>
    <submittedName>
        <fullName evidence="3">von Willebrand factor type A domain-containing protein</fullName>
    </submittedName>
</protein>
<keyword evidence="4" id="KW-1185">Reference proteome</keyword>
<accession>A0A4R8A328</accession>
<dbReference type="PROSITE" id="PS50234">
    <property type="entry name" value="VWFA"/>
    <property type="match status" value="1"/>
</dbReference>
<comment type="caution">
    <text evidence="3">The sequence shown here is derived from an EMBL/GenBank/DDBJ whole genome shotgun (WGS) entry which is preliminary data.</text>
</comment>
<dbReference type="SUPFAM" id="SSF53850">
    <property type="entry name" value="Periplasmic binding protein-like II"/>
    <property type="match status" value="1"/>
</dbReference>
<reference evidence="3 4" key="1">
    <citation type="submission" date="2019-03" db="EMBL/GenBank/DDBJ databases">
        <title>Genomic Encyclopedia of Type Strains, Phase III (KMG-III): the genomes of soil and plant-associated and newly described type strains.</title>
        <authorList>
            <person name="Whitman W."/>
        </authorList>
    </citation>
    <scope>NUCLEOTIDE SEQUENCE [LARGE SCALE GENOMIC DNA]</scope>
    <source>
        <strain evidence="3 4">VKM Ac-2570</strain>
    </source>
</reference>
<keyword evidence="1" id="KW-1133">Transmembrane helix</keyword>